<feature type="compositionally biased region" description="Acidic residues" evidence="1">
    <location>
        <begin position="284"/>
        <end position="294"/>
    </location>
</feature>
<evidence type="ECO:0000259" key="2">
    <source>
        <dbReference type="Pfam" id="PF17780"/>
    </source>
</evidence>
<dbReference type="GO" id="GO:0005682">
    <property type="term" value="C:U5 snRNP"/>
    <property type="evidence" value="ECO:0007669"/>
    <property type="project" value="InterPro"/>
</dbReference>
<dbReference type="InterPro" id="IPR035623">
    <property type="entry name" value="SUA-like_OCRE"/>
</dbReference>
<organism evidence="3">
    <name type="scientific">Picea sitchensis</name>
    <name type="common">Sitka spruce</name>
    <name type="synonym">Pinus sitchensis</name>
    <dbReference type="NCBI Taxonomy" id="3332"/>
    <lineage>
        <taxon>Eukaryota</taxon>
        <taxon>Viridiplantae</taxon>
        <taxon>Streptophyta</taxon>
        <taxon>Embryophyta</taxon>
        <taxon>Tracheophyta</taxon>
        <taxon>Spermatophyta</taxon>
        <taxon>Pinopsida</taxon>
        <taxon>Pinidae</taxon>
        <taxon>Conifers I</taxon>
        <taxon>Pinales</taxon>
        <taxon>Pinaceae</taxon>
        <taxon>Picea</taxon>
    </lineage>
</organism>
<dbReference type="PANTHER" id="PTHR13138:SF3">
    <property type="entry name" value="CD2 ANTIGEN CYTOPLASMIC TAIL-BINDING PROTEIN 2"/>
    <property type="match status" value="1"/>
</dbReference>
<dbReference type="EMBL" id="EF678011">
    <property type="protein sequence ID" value="ABR17802.1"/>
    <property type="molecule type" value="mRNA"/>
</dbReference>
<dbReference type="OMA" id="KWYSYNE"/>
<feature type="domain" description="OCRE" evidence="2">
    <location>
        <begin position="374"/>
        <end position="421"/>
    </location>
</feature>
<reference evidence="3" key="1">
    <citation type="submission" date="2007-06" db="EMBL/GenBank/DDBJ databases">
        <title>Full length cDNA sequences from Sitka Spruce (Picea sitchensis).</title>
        <authorList>
            <person name="Ralph S.G."/>
            <person name="Chun H.E."/>
            <person name="Liao N."/>
            <person name="Ali J."/>
            <person name="Reid K."/>
            <person name="Kolosova N."/>
            <person name="Cooper N."/>
            <person name="Cullis C."/>
            <person name="Jancsik S."/>
            <person name="Moore R."/>
            <person name="Mayo M."/>
            <person name="Wagner S."/>
            <person name="Holt R.A."/>
            <person name="Jones S.J.M."/>
            <person name="Marra M.A."/>
            <person name="Ritland C.E."/>
            <person name="Ritland K."/>
            <person name="Bohlmann J."/>
        </authorList>
    </citation>
    <scope>NUCLEOTIDE SEQUENCE</scope>
    <source>
        <tissue evidence="3">Bark</tissue>
    </source>
</reference>
<dbReference type="CDD" id="cd16166">
    <property type="entry name" value="OCRE_SUA_like"/>
    <property type="match status" value="1"/>
</dbReference>
<accession>B8LQ72</accession>
<name>B8LQ72_PICSI</name>
<dbReference type="Pfam" id="PF17780">
    <property type="entry name" value="OCRE"/>
    <property type="match status" value="1"/>
</dbReference>
<dbReference type="InterPro" id="IPR039905">
    <property type="entry name" value="CD2BP2/Lin1"/>
</dbReference>
<dbReference type="AlphaFoldDB" id="B8LQ72"/>
<feature type="compositionally biased region" description="Basic residues" evidence="1">
    <location>
        <begin position="27"/>
        <end position="39"/>
    </location>
</feature>
<protein>
    <recommendedName>
        <fullName evidence="2">OCRE domain-containing protein</fullName>
    </recommendedName>
</protein>
<proteinExistence type="evidence at transcript level"/>
<evidence type="ECO:0000256" key="1">
    <source>
        <dbReference type="SAM" id="MobiDB-lite"/>
    </source>
</evidence>
<dbReference type="InterPro" id="IPR041591">
    <property type="entry name" value="OCRE"/>
</dbReference>
<feature type="region of interest" description="Disordered" evidence="1">
    <location>
        <begin position="273"/>
        <end position="303"/>
    </location>
</feature>
<feature type="region of interest" description="Disordered" evidence="1">
    <location>
        <begin position="1"/>
        <end position="112"/>
    </location>
</feature>
<sequence>MEPSKNRRQNLEAWEGIDTDIDETPRQKKPRFPKGKKQKTGNESDDAENGRAEGPVKPTDPRLAATRRAARRRDRAEEFLNARDTSVLDDIGEAEEEYEEDEENLEDDGIKIEPFNLKQEREEGYFDSEGNYVEYGNGNEIKDAWLDSVEVDTRFAEEHLKQSIQESEDDDDLSPEEISKIKRRIANVLQPGETVLQALRRMKGASNGKNRREKMPKETKAIFDQLTDDAMKLMDGGDFNVYQEKKATFEREAEGYEAVAHARGGTLVVNRDLDTENRNASTGEAEDIFADDETEARGNDPLSSTAASVSVDINLQSLQASSSGGLSGTVDIFGEDNEADVQDTISHHPILQGEALQSANSSGSNTFGGGETDSDYVYDESSGYYYSNKLGYYYDTTTGLFCNAVSGRWYRFNEQSNTYEEIQDGSAELTYPSAQ</sequence>
<evidence type="ECO:0000313" key="3">
    <source>
        <dbReference type="EMBL" id="ABR17802.1"/>
    </source>
</evidence>
<feature type="compositionally biased region" description="Acidic residues" evidence="1">
    <location>
        <begin position="90"/>
        <end position="107"/>
    </location>
</feature>
<dbReference type="PANTHER" id="PTHR13138">
    <property type="entry name" value="PROTEIN LIN1"/>
    <property type="match status" value="1"/>
</dbReference>